<dbReference type="EMBL" id="JAPMUA010000003">
    <property type="protein sequence ID" value="MDG3586309.1"/>
    <property type="molecule type" value="Genomic_DNA"/>
</dbReference>
<protein>
    <submittedName>
        <fullName evidence="1">Uncharacterized protein</fullName>
    </submittedName>
</protein>
<reference evidence="1" key="1">
    <citation type="submission" date="2022-11" db="EMBL/GenBank/DDBJ databases">
        <title>High-quality draft genome sequence of Galbibacter sp. strain CMA-7.</title>
        <authorList>
            <person name="Wei L."/>
            <person name="Dong C."/>
            <person name="Shao Z."/>
        </authorList>
    </citation>
    <scope>NUCLEOTIDE SEQUENCE</scope>
    <source>
        <strain evidence="1">CMA-7</strain>
    </source>
</reference>
<sequence length="226" mass="25688">MKKYIVLGVLFILPIVVYLFFASGVNNFGKLPVLQQKVENIGYLKDSEGEAVDFKGNITVLGFLGKKIESKKLNAFNLNQKIYKRFNGFKDFQFITLVPAGTEEQVQALKNELSPLANVSNWHFVFASEEKIESVFKSLQTPYSLDENLYTPYVFIIDKDVALRGRLKDDDAKKELFGYDATSVAVINNKMIDDIKVLLAEYRLALKNNGSPSKRGSYLKYNQDEE</sequence>
<accession>A0ABT6FSR2</accession>
<name>A0ABT6FSR2_9FLAO</name>
<evidence type="ECO:0000313" key="2">
    <source>
        <dbReference type="Proteomes" id="UP001153642"/>
    </source>
</evidence>
<dbReference type="Gene3D" id="3.40.30.10">
    <property type="entry name" value="Glutaredoxin"/>
    <property type="match status" value="1"/>
</dbReference>
<organism evidence="1 2">
    <name type="scientific">Galbibacter pacificus</name>
    <dbReference type="NCBI Taxonomy" id="2996052"/>
    <lineage>
        <taxon>Bacteria</taxon>
        <taxon>Pseudomonadati</taxon>
        <taxon>Bacteroidota</taxon>
        <taxon>Flavobacteriia</taxon>
        <taxon>Flavobacteriales</taxon>
        <taxon>Flavobacteriaceae</taxon>
        <taxon>Galbibacter</taxon>
    </lineage>
</organism>
<evidence type="ECO:0000313" key="1">
    <source>
        <dbReference type="EMBL" id="MDG3586309.1"/>
    </source>
</evidence>
<gene>
    <name evidence="1" type="ORF">OSR52_10540</name>
</gene>
<comment type="caution">
    <text evidence="1">The sequence shown here is derived from an EMBL/GenBank/DDBJ whole genome shotgun (WGS) entry which is preliminary data.</text>
</comment>
<keyword evidence="2" id="KW-1185">Reference proteome</keyword>
<proteinExistence type="predicted"/>
<dbReference type="RefSeq" id="WP_277899785.1">
    <property type="nucleotide sequence ID" value="NZ_JAPMUA010000003.1"/>
</dbReference>
<dbReference type="Proteomes" id="UP001153642">
    <property type="component" value="Unassembled WGS sequence"/>
</dbReference>